<reference evidence="1" key="1">
    <citation type="submission" date="2022-01" db="EMBL/GenBank/DDBJ databases">
        <authorList>
            <person name="King R."/>
        </authorList>
    </citation>
    <scope>NUCLEOTIDE SEQUENCE</scope>
</reference>
<organism evidence="1 2">
    <name type="scientific">Ceutorhynchus assimilis</name>
    <name type="common">cabbage seed weevil</name>
    <dbReference type="NCBI Taxonomy" id="467358"/>
    <lineage>
        <taxon>Eukaryota</taxon>
        <taxon>Metazoa</taxon>
        <taxon>Ecdysozoa</taxon>
        <taxon>Arthropoda</taxon>
        <taxon>Hexapoda</taxon>
        <taxon>Insecta</taxon>
        <taxon>Pterygota</taxon>
        <taxon>Neoptera</taxon>
        <taxon>Endopterygota</taxon>
        <taxon>Coleoptera</taxon>
        <taxon>Polyphaga</taxon>
        <taxon>Cucujiformia</taxon>
        <taxon>Curculionidae</taxon>
        <taxon>Ceutorhynchinae</taxon>
        <taxon>Ceutorhynchus</taxon>
    </lineage>
</organism>
<accession>A0A9N9QQZ3</accession>
<protein>
    <recommendedName>
        <fullName evidence="3">DUF4371 domain-containing protein</fullName>
    </recommendedName>
</protein>
<dbReference type="AlphaFoldDB" id="A0A9N9QQZ3"/>
<sequence>MDRFHRVEQDIPRLNMKVEGSAARRPKIAKNLSFLRPKKDQCSLCLSFKEGDAAIKEDLKDKYEKHILEKQLVRQKKSESKEKAKTDSDILCAVFDLQQNVATRECSCFVWDETNGKRGSTEIATCLFKAIGQYVGKGVHTIELFCDGCYGQNKHSVVASMLQYSLAKYY</sequence>
<dbReference type="OrthoDB" id="6758073at2759"/>
<dbReference type="PANTHER" id="PTHR10773:SF19">
    <property type="match status" value="1"/>
</dbReference>
<evidence type="ECO:0008006" key="3">
    <source>
        <dbReference type="Google" id="ProtNLM"/>
    </source>
</evidence>
<evidence type="ECO:0000313" key="2">
    <source>
        <dbReference type="Proteomes" id="UP001152799"/>
    </source>
</evidence>
<dbReference type="EMBL" id="OU892281">
    <property type="protein sequence ID" value="CAG9769284.1"/>
    <property type="molecule type" value="Genomic_DNA"/>
</dbReference>
<gene>
    <name evidence="1" type="ORF">CEUTPL_LOCUS9797</name>
</gene>
<evidence type="ECO:0000313" key="1">
    <source>
        <dbReference type="EMBL" id="CAG9769284.1"/>
    </source>
</evidence>
<name>A0A9N9QQZ3_9CUCU</name>
<dbReference type="PANTHER" id="PTHR10773">
    <property type="entry name" value="DNA-DIRECTED RNA POLYMERASES I, II, AND III SUBUNIT RPABC2"/>
    <property type="match status" value="1"/>
</dbReference>
<keyword evidence="2" id="KW-1185">Reference proteome</keyword>
<dbReference type="Proteomes" id="UP001152799">
    <property type="component" value="Chromosome 5"/>
</dbReference>
<proteinExistence type="predicted"/>